<gene>
    <name evidence="1" type="primary">CG33325-RA</name>
</gene>
<dbReference type="EMBL" id="BT124893">
    <property type="protein sequence ID" value="ADG57800.1"/>
    <property type="molecule type" value="mRNA"/>
</dbReference>
<dbReference type="HOGENOM" id="CLU_080540_0_0_1"/>
<dbReference type="OrthoDB" id="7859684at2759"/>
<dbReference type="Bgee" id="FBgn0053325">
    <property type="expression patterns" value="Expressed in male accessory gland main cell (Drosophila) in male reproductive gland and 7 other cell types or tissues"/>
</dbReference>
<protein>
    <submittedName>
        <fullName evidence="1">MIP04030p</fullName>
    </submittedName>
</protein>
<feature type="non-terminal residue" evidence="1">
    <location>
        <position position="1"/>
    </location>
</feature>
<dbReference type="ExpressionAtlas" id="D5SHU2">
    <property type="expression patterns" value="baseline and differential"/>
</dbReference>
<proteinExistence type="evidence at transcript level"/>
<evidence type="ECO:0000313" key="1">
    <source>
        <dbReference type="EMBL" id="ADG57800.1"/>
    </source>
</evidence>
<dbReference type="AlphaFoldDB" id="D5SHU2"/>
<name>D5SHU2_DROME</name>
<organism evidence="1">
    <name type="scientific">Drosophila melanogaster</name>
    <name type="common">Fruit fly</name>
    <dbReference type="NCBI Taxonomy" id="7227"/>
    <lineage>
        <taxon>Eukaryota</taxon>
        <taxon>Metazoa</taxon>
        <taxon>Ecdysozoa</taxon>
        <taxon>Arthropoda</taxon>
        <taxon>Hexapoda</taxon>
        <taxon>Insecta</taxon>
        <taxon>Pterygota</taxon>
        <taxon>Neoptera</taxon>
        <taxon>Endopterygota</taxon>
        <taxon>Diptera</taxon>
        <taxon>Brachycera</taxon>
        <taxon>Muscomorpha</taxon>
        <taxon>Ephydroidea</taxon>
        <taxon>Drosophilidae</taxon>
        <taxon>Drosophila</taxon>
        <taxon>Sophophora</taxon>
    </lineage>
</organism>
<sequence>TLLVVRPMKICAQIIGIIVLARLLKEVDGKGEISDLESLAKTDAMYTALLKEINSTFHKRPLLAEKNAEFEKNFQTVLVALNLSMYEIATKIDVYTDFTVYNQIRLELEREIFKKLQVAERLQKMENLMPTCRIFFANQQVQLIGSFSQSNLMKLEILNHPGPECENVEVQKIFIAPTSSTARPDNYDTEILKVLAKYRTRPWGKKTYRDFDEKIWNLFMAINSEEQTFKKNALAAFKKYDEDRAILDKALAHRIAEFEKQIPHETNPCRVDLIRLKKELGRAMFETTQKKHNSLVATNYVKTCLNNQIKLFLAMNDLTL</sequence>
<dbReference type="VEuPathDB" id="VectorBase:FBgn0053325"/>
<reference evidence="1" key="1">
    <citation type="submission" date="2010-05" db="EMBL/GenBank/DDBJ databases">
        <authorList>
            <person name="Carlson J."/>
            <person name="Booth B."/>
            <person name="Frise E."/>
            <person name="Sandler J."/>
            <person name="Wan K."/>
            <person name="Yu C."/>
            <person name="Celniker S."/>
        </authorList>
    </citation>
    <scope>NUCLEOTIDE SEQUENCE</scope>
</reference>
<accession>D5SHU2</accession>